<protein>
    <submittedName>
        <fullName evidence="2">Uncharacterized protein</fullName>
    </submittedName>
</protein>
<gene>
    <name evidence="2" type="ORF">MAR_008260</name>
</gene>
<proteinExistence type="predicted"/>
<evidence type="ECO:0000313" key="3">
    <source>
        <dbReference type="Proteomes" id="UP001164746"/>
    </source>
</evidence>
<dbReference type="EMBL" id="CP111015">
    <property type="protein sequence ID" value="WAR01702.1"/>
    <property type="molecule type" value="Genomic_DNA"/>
</dbReference>
<sequence length="128" mass="13877">MHVLHTSSSELIEGISGQTWMYISGGVSVFFIILIVIICCLCVRMRKAKQTTQGEPITTYPQQNAMTHVVNPVAEAQIETGTGQSKVINTVQQQNPSGTLADQPMKSSVSGTMVLTINAQAPKHEYVT</sequence>
<keyword evidence="1" id="KW-0472">Membrane</keyword>
<feature type="non-terminal residue" evidence="2">
    <location>
        <position position="128"/>
    </location>
</feature>
<keyword evidence="3" id="KW-1185">Reference proteome</keyword>
<evidence type="ECO:0000256" key="1">
    <source>
        <dbReference type="SAM" id="Phobius"/>
    </source>
</evidence>
<keyword evidence="1" id="KW-0812">Transmembrane</keyword>
<name>A0ABY7DVI6_MYAAR</name>
<accession>A0ABY7DVI6</accession>
<keyword evidence="1" id="KW-1133">Transmembrane helix</keyword>
<organism evidence="2 3">
    <name type="scientific">Mya arenaria</name>
    <name type="common">Soft-shell clam</name>
    <dbReference type="NCBI Taxonomy" id="6604"/>
    <lineage>
        <taxon>Eukaryota</taxon>
        <taxon>Metazoa</taxon>
        <taxon>Spiralia</taxon>
        <taxon>Lophotrochozoa</taxon>
        <taxon>Mollusca</taxon>
        <taxon>Bivalvia</taxon>
        <taxon>Autobranchia</taxon>
        <taxon>Heteroconchia</taxon>
        <taxon>Euheterodonta</taxon>
        <taxon>Imparidentia</taxon>
        <taxon>Neoheterodontei</taxon>
        <taxon>Myida</taxon>
        <taxon>Myoidea</taxon>
        <taxon>Myidae</taxon>
        <taxon>Mya</taxon>
    </lineage>
</organism>
<evidence type="ECO:0000313" key="2">
    <source>
        <dbReference type="EMBL" id="WAR01702.1"/>
    </source>
</evidence>
<dbReference type="Proteomes" id="UP001164746">
    <property type="component" value="Chromosome 4"/>
</dbReference>
<feature type="transmembrane region" description="Helical" evidence="1">
    <location>
        <begin position="20"/>
        <end position="43"/>
    </location>
</feature>
<reference evidence="2" key="1">
    <citation type="submission" date="2022-11" db="EMBL/GenBank/DDBJ databases">
        <title>Centuries of genome instability and evolution in soft-shell clam transmissible cancer (bioRxiv).</title>
        <authorList>
            <person name="Hart S.F.M."/>
            <person name="Yonemitsu M.A."/>
            <person name="Giersch R.M."/>
            <person name="Beal B.F."/>
            <person name="Arriagada G."/>
            <person name="Davis B.W."/>
            <person name="Ostrander E.A."/>
            <person name="Goff S.P."/>
            <person name="Metzger M.J."/>
        </authorList>
    </citation>
    <scope>NUCLEOTIDE SEQUENCE</scope>
    <source>
        <strain evidence="2">MELC-2E11</strain>
        <tissue evidence="2">Siphon/mantle</tissue>
    </source>
</reference>